<dbReference type="EMBL" id="JACHIU010000001">
    <property type="protein sequence ID" value="MBB6472040.1"/>
    <property type="molecule type" value="Genomic_DNA"/>
</dbReference>
<proteinExistence type="predicted"/>
<accession>A0A7X0M572</accession>
<evidence type="ECO:0000313" key="2">
    <source>
        <dbReference type="Proteomes" id="UP000555564"/>
    </source>
</evidence>
<comment type="caution">
    <text evidence="1">The sequence shown here is derived from an EMBL/GenBank/DDBJ whole genome shotgun (WGS) entry which is preliminary data.</text>
</comment>
<keyword evidence="2" id="KW-1185">Reference proteome</keyword>
<evidence type="ECO:0000313" key="1">
    <source>
        <dbReference type="EMBL" id="MBB6472040.1"/>
    </source>
</evidence>
<organism evidence="1 2">
    <name type="scientific">Sphaerisporangium rubeum</name>
    <dbReference type="NCBI Taxonomy" id="321317"/>
    <lineage>
        <taxon>Bacteria</taxon>
        <taxon>Bacillati</taxon>
        <taxon>Actinomycetota</taxon>
        <taxon>Actinomycetes</taxon>
        <taxon>Streptosporangiales</taxon>
        <taxon>Streptosporangiaceae</taxon>
        <taxon>Sphaerisporangium</taxon>
    </lineage>
</organism>
<protein>
    <submittedName>
        <fullName evidence="1">Nucleoside-diphosphate-sugar epimerase</fullName>
    </submittedName>
</protein>
<dbReference type="Gene3D" id="3.40.50.720">
    <property type="entry name" value="NAD(P)-binding Rossmann-like Domain"/>
    <property type="match status" value="1"/>
</dbReference>
<reference evidence="1 2" key="1">
    <citation type="submission" date="2020-08" db="EMBL/GenBank/DDBJ databases">
        <title>Sequencing the genomes of 1000 actinobacteria strains.</title>
        <authorList>
            <person name="Klenk H.-P."/>
        </authorList>
    </citation>
    <scope>NUCLEOTIDE SEQUENCE [LARGE SCALE GENOMIC DNA]</scope>
    <source>
        <strain evidence="1 2">DSM 44936</strain>
    </source>
</reference>
<gene>
    <name evidence="1" type="ORF">BJ992_001471</name>
</gene>
<dbReference type="AlphaFoldDB" id="A0A7X0M572"/>
<sequence>METAAKARRSTTPPPLTNWIITFMGRDRTYDITRARTHLGYAPVTTVDEGLRQMSLSEKPHR</sequence>
<dbReference type="Proteomes" id="UP000555564">
    <property type="component" value="Unassembled WGS sequence"/>
</dbReference>
<name>A0A7X0M572_9ACTN</name>